<organism evidence="2 3">
    <name type="scientific">Dentiscutata erythropus</name>
    <dbReference type="NCBI Taxonomy" id="1348616"/>
    <lineage>
        <taxon>Eukaryota</taxon>
        <taxon>Fungi</taxon>
        <taxon>Fungi incertae sedis</taxon>
        <taxon>Mucoromycota</taxon>
        <taxon>Glomeromycotina</taxon>
        <taxon>Glomeromycetes</taxon>
        <taxon>Diversisporales</taxon>
        <taxon>Gigasporaceae</taxon>
        <taxon>Dentiscutata</taxon>
    </lineage>
</organism>
<gene>
    <name evidence="2" type="ORF">DERYTH_LOCUS23396</name>
</gene>
<name>A0A9N9P8R9_9GLOM</name>
<dbReference type="Proteomes" id="UP000789405">
    <property type="component" value="Unassembled WGS sequence"/>
</dbReference>
<feature type="non-terminal residue" evidence="2">
    <location>
        <position position="159"/>
    </location>
</feature>
<proteinExistence type="predicted"/>
<evidence type="ECO:0000313" key="3">
    <source>
        <dbReference type="Proteomes" id="UP000789405"/>
    </source>
</evidence>
<protein>
    <submittedName>
        <fullName evidence="2">23866_t:CDS:1</fullName>
    </submittedName>
</protein>
<comment type="caution">
    <text evidence="2">The sequence shown here is derived from an EMBL/GenBank/DDBJ whole genome shotgun (WGS) entry which is preliminary data.</text>
</comment>
<dbReference type="AlphaFoldDB" id="A0A9N9P8R9"/>
<keyword evidence="3" id="KW-1185">Reference proteome</keyword>
<accession>A0A9N9P8R9</accession>
<feature type="region of interest" description="Disordered" evidence="1">
    <location>
        <begin position="1"/>
        <end position="28"/>
    </location>
</feature>
<feature type="non-terminal residue" evidence="2">
    <location>
        <position position="1"/>
    </location>
</feature>
<dbReference type="OrthoDB" id="4951847at2759"/>
<evidence type="ECO:0000313" key="2">
    <source>
        <dbReference type="EMBL" id="CAG8801134.1"/>
    </source>
</evidence>
<evidence type="ECO:0000256" key="1">
    <source>
        <dbReference type="SAM" id="MobiDB-lite"/>
    </source>
</evidence>
<reference evidence="2" key="1">
    <citation type="submission" date="2021-06" db="EMBL/GenBank/DDBJ databases">
        <authorList>
            <person name="Kallberg Y."/>
            <person name="Tangrot J."/>
            <person name="Rosling A."/>
        </authorList>
    </citation>
    <scope>NUCLEOTIDE SEQUENCE</scope>
    <source>
        <strain evidence="2">MA453B</strain>
    </source>
</reference>
<dbReference type="EMBL" id="CAJVPY010035507">
    <property type="protein sequence ID" value="CAG8801134.1"/>
    <property type="molecule type" value="Genomic_DNA"/>
</dbReference>
<feature type="compositionally biased region" description="Basic and acidic residues" evidence="1">
    <location>
        <begin position="1"/>
        <end position="23"/>
    </location>
</feature>
<sequence length="159" mass="17993">SALQVDKGKSKVPETSLSKRKETSSSSLSLEYTYNSNVSNETNSGRRILSPVWTKWARGEPQRLEAHLAFDCPNVNNEEDLSEERIYSINRSLLKAFTVCGIPFSAIENPFFIDLLQNLCPTYQPPSRVVLAGRLLDQKHSKIIIKHEAIFNELENLTI</sequence>